<dbReference type="OrthoDB" id="9780488at2"/>
<organism evidence="2 3">
    <name type="scientific">Butyrivibrio proteoclasticus</name>
    <dbReference type="NCBI Taxonomy" id="43305"/>
    <lineage>
        <taxon>Bacteria</taxon>
        <taxon>Bacillati</taxon>
        <taxon>Bacillota</taxon>
        <taxon>Clostridia</taxon>
        <taxon>Lachnospirales</taxon>
        <taxon>Lachnospiraceae</taxon>
        <taxon>Butyrivibrio</taxon>
    </lineage>
</organism>
<evidence type="ECO:0000313" key="2">
    <source>
        <dbReference type="EMBL" id="SFP47975.1"/>
    </source>
</evidence>
<evidence type="ECO:0000259" key="1">
    <source>
        <dbReference type="Pfam" id="PF10105"/>
    </source>
</evidence>
<dbReference type="NCBIfam" id="TIGR03936">
    <property type="entry name" value="sam_1_link_chp"/>
    <property type="match status" value="1"/>
</dbReference>
<dbReference type="Proteomes" id="UP000182624">
    <property type="component" value="Unassembled WGS sequence"/>
</dbReference>
<gene>
    <name evidence="2" type="ORF">SAMN04487928_102221</name>
</gene>
<accession>A0A1I5QNY8</accession>
<dbReference type="AlphaFoldDB" id="A0A1I5QNY8"/>
<name>A0A1I5QNY8_9FIRM</name>
<sequence length="242" mass="28014">MNKLRVKFTKHGPIKFVGHLDVMRYFQKAIRRAEIDIKYSEGFSPHQLLSFAQPLSVGVTSDGEYLDMTVNSMVSVTDVMDRLNAVMNEGIKIIAVEELDETSVKAMTDVYAARYIAKFRETSKPDFDWISEFEKYLSKDTLPAMKKTKSGFKEIDMKPMIFDYKFDTQKQEVMLLLSMSSATTLKPALLFEGFFKSMDREFSVSMLSLHRIDIYKLVEKDNEKYIEPFIVTDSSERFYLNG</sequence>
<dbReference type="Pfam" id="PF10105">
    <property type="entry name" value="DUF2344"/>
    <property type="match status" value="1"/>
</dbReference>
<protein>
    <submittedName>
        <fullName evidence="2">Radical SAM-linked protein</fullName>
    </submittedName>
</protein>
<reference evidence="3" key="1">
    <citation type="submission" date="2016-10" db="EMBL/GenBank/DDBJ databases">
        <authorList>
            <person name="Varghese N."/>
            <person name="Submissions S."/>
        </authorList>
    </citation>
    <scope>NUCLEOTIDE SEQUENCE [LARGE SCALE GENOMIC DNA]</scope>
    <source>
        <strain evidence="3">P18</strain>
    </source>
</reference>
<dbReference type="InterPro" id="IPR018768">
    <property type="entry name" value="DUF2344"/>
</dbReference>
<proteinExistence type="predicted"/>
<dbReference type="EMBL" id="FOXO01000002">
    <property type="protein sequence ID" value="SFP47975.1"/>
    <property type="molecule type" value="Genomic_DNA"/>
</dbReference>
<feature type="domain" description="DUF2344" evidence="1">
    <location>
        <begin position="3"/>
        <end position="187"/>
    </location>
</feature>
<keyword evidence="3" id="KW-1185">Reference proteome</keyword>
<evidence type="ECO:0000313" key="3">
    <source>
        <dbReference type="Proteomes" id="UP000182624"/>
    </source>
</evidence>
<dbReference type="RefSeq" id="WP_074883760.1">
    <property type="nucleotide sequence ID" value="NZ_FOXO01000002.1"/>
</dbReference>